<dbReference type="PANTHER" id="PTHR10655:SF63">
    <property type="entry name" value="PHOSPHOLIPASE_CARBOXYLESTERASE_THIOESTERASE DOMAIN-CONTAINING PROTEIN"/>
    <property type="match status" value="1"/>
</dbReference>
<evidence type="ECO:0000313" key="3">
    <source>
        <dbReference type="EMBL" id="KAL1869714.1"/>
    </source>
</evidence>
<evidence type="ECO:0000256" key="1">
    <source>
        <dbReference type="ARBA" id="ARBA00006499"/>
    </source>
</evidence>
<feature type="domain" description="Phospholipase/carboxylesterase/thioesterase" evidence="2">
    <location>
        <begin position="218"/>
        <end position="285"/>
    </location>
</feature>
<accession>A0ABR3X1N4</accession>
<reference evidence="3 4" key="1">
    <citation type="journal article" date="2024" name="Commun. Biol.">
        <title>Comparative genomic analysis of thermophilic fungi reveals convergent evolutionary adaptations and gene losses.</title>
        <authorList>
            <person name="Steindorff A.S."/>
            <person name="Aguilar-Pontes M.V."/>
            <person name="Robinson A.J."/>
            <person name="Andreopoulos B."/>
            <person name="LaButti K."/>
            <person name="Kuo A."/>
            <person name="Mondo S."/>
            <person name="Riley R."/>
            <person name="Otillar R."/>
            <person name="Haridas S."/>
            <person name="Lipzen A."/>
            <person name="Grimwood J."/>
            <person name="Schmutz J."/>
            <person name="Clum A."/>
            <person name="Reid I.D."/>
            <person name="Moisan M.C."/>
            <person name="Butler G."/>
            <person name="Nguyen T.T.M."/>
            <person name="Dewar K."/>
            <person name="Conant G."/>
            <person name="Drula E."/>
            <person name="Henrissat B."/>
            <person name="Hansel C."/>
            <person name="Singer S."/>
            <person name="Hutchinson M.I."/>
            <person name="de Vries R.P."/>
            <person name="Natvig D.O."/>
            <person name="Powell A.J."/>
            <person name="Tsang A."/>
            <person name="Grigoriev I.V."/>
        </authorList>
    </citation>
    <scope>NUCLEOTIDE SEQUENCE [LARGE SCALE GENOMIC DNA]</scope>
    <source>
        <strain evidence="3 4">ATCC 24622</strain>
    </source>
</reference>
<gene>
    <name evidence="3" type="ORF">VTK73DRAFT_2955</name>
</gene>
<protein>
    <recommendedName>
        <fullName evidence="2">Phospholipase/carboxylesterase/thioesterase domain-containing protein</fullName>
    </recommendedName>
</protein>
<dbReference type="InterPro" id="IPR003140">
    <property type="entry name" value="PLipase/COase/thioEstase"/>
</dbReference>
<dbReference type="EMBL" id="JAZHXJ010000189">
    <property type="protein sequence ID" value="KAL1869714.1"/>
    <property type="molecule type" value="Genomic_DNA"/>
</dbReference>
<proteinExistence type="inferred from homology"/>
<comment type="similarity">
    <text evidence="1">Belongs to the AB hydrolase superfamily. AB hydrolase 2 family.</text>
</comment>
<dbReference type="Gene3D" id="3.40.50.1820">
    <property type="entry name" value="alpha/beta hydrolase"/>
    <property type="match status" value="1"/>
</dbReference>
<comment type="caution">
    <text evidence="3">The sequence shown here is derived from an EMBL/GenBank/DDBJ whole genome shotgun (WGS) entry which is preliminary data.</text>
</comment>
<dbReference type="Pfam" id="PF02230">
    <property type="entry name" value="Abhydrolase_2"/>
    <property type="match status" value="2"/>
</dbReference>
<organism evidence="3 4">
    <name type="scientific">Phialemonium thermophilum</name>
    <dbReference type="NCBI Taxonomy" id="223376"/>
    <lineage>
        <taxon>Eukaryota</taxon>
        <taxon>Fungi</taxon>
        <taxon>Dikarya</taxon>
        <taxon>Ascomycota</taxon>
        <taxon>Pezizomycotina</taxon>
        <taxon>Sordariomycetes</taxon>
        <taxon>Sordariomycetidae</taxon>
        <taxon>Cephalothecales</taxon>
        <taxon>Cephalothecaceae</taxon>
        <taxon>Phialemonium</taxon>
    </lineage>
</organism>
<sequence>MSRQGPDSNSLPEPFVVNPTSTHTHTFILLHGLGSNGEKFGRELLETGVTSRGSTLKQIFPYAKFIFPTSRRRRSSAFGRSMLTQWFDIARLPDPAYRKELQLQGLAESTQDILEILRYEMDINKIPPCNIFLGGLSQGCAMSLSILLALDHDVGGFIGMSGYLPYREDIDEAVTDVIVDDDDPFSTETSADDCEDPCVRATVFERDLLCLPPLVRCGPENTAHSTPIFLGHGEEDEKVPCSLGQAMAATLKKAGYPVQLKIYSGLGHWYKIPEEIDDIVGFIESTMG</sequence>
<feature type="domain" description="Phospholipase/carboxylesterase/thioesterase" evidence="2">
    <location>
        <begin position="13"/>
        <end position="177"/>
    </location>
</feature>
<dbReference type="Proteomes" id="UP001586593">
    <property type="component" value="Unassembled WGS sequence"/>
</dbReference>
<dbReference type="InterPro" id="IPR050565">
    <property type="entry name" value="LYPA1-2/EST-like"/>
</dbReference>
<evidence type="ECO:0000259" key="2">
    <source>
        <dbReference type="Pfam" id="PF02230"/>
    </source>
</evidence>
<dbReference type="PANTHER" id="PTHR10655">
    <property type="entry name" value="LYSOPHOSPHOLIPASE-RELATED"/>
    <property type="match status" value="1"/>
</dbReference>
<name>A0ABR3X1N4_9PEZI</name>
<keyword evidence="4" id="KW-1185">Reference proteome</keyword>
<evidence type="ECO:0000313" key="4">
    <source>
        <dbReference type="Proteomes" id="UP001586593"/>
    </source>
</evidence>
<dbReference type="SUPFAM" id="SSF53474">
    <property type="entry name" value="alpha/beta-Hydrolases"/>
    <property type="match status" value="1"/>
</dbReference>
<dbReference type="InterPro" id="IPR029058">
    <property type="entry name" value="AB_hydrolase_fold"/>
</dbReference>